<accession>A0A6L9SK47</accession>
<evidence type="ECO:0000313" key="1">
    <source>
        <dbReference type="EMBL" id="NEE04752.1"/>
    </source>
</evidence>
<proteinExistence type="predicted"/>
<protein>
    <submittedName>
        <fullName evidence="1">Uncharacterized protein</fullName>
    </submittedName>
</protein>
<dbReference type="Proteomes" id="UP000475214">
    <property type="component" value="Unassembled WGS sequence"/>
</dbReference>
<keyword evidence="2" id="KW-1185">Reference proteome</keyword>
<comment type="caution">
    <text evidence="1">The sequence shown here is derived from an EMBL/GenBank/DDBJ whole genome shotgun (WGS) entry which is preliminary data.</text>
</comment>
<name>A0A6L9SK47_9ACTN</name>
<reference evidence="1 2" key="1">
    <citation type="submission" date="2020-02" db="EMBL/GenBank/DDBJ databases">
        <authorList>
            <person name="Li X.-J."/>
            <person name="Han X.-M."/>
        </authorList>
    </citation>
    <scope>NUCLEOTIDE SEQUENCE [LARGE SCALE GENOMIC DNA]</scope>
    <source>
        <strain evidence="1 2">CCTCC AB 2017055</strain>
    </source>
</reference>
<dbReference type="RefSeq" id="WP_163745300.1">
    <property type="nucleotide sequence ID" value="NZ_JAAGOA010000043.1"/>
</dbReference>
<evidence type="ECO:0000313" key="2">
    <source>
        <dbReference type="Proteomes" id="UP000475214"/>
    </source>
</evidence>
<dbReference type="EMBL" id="JAAGOA010000043">
    <property type="protein sequence ID" value="NEE04752.1"/>
    <property type="molecule type" value="Genomic_DNA"/>
</dbReference>
<sequence>MSYINDQNVYVQLGVILNPQKDQDHKTIVRLRELEPAEALSLYAMIANEQNRPMLTTRSDHECECECAEWSDDEEEEE</sequence>
<dbReference type="AlphaFoldDB" id="A0A6L9SK47"/>
<gene>
    <name evidence="1" type="ORF">G1H10_31780</name>
</gene>
<organism evidence="1 2">
    <name type="scientific">Phytoactinopolyspora halotolerans</name>
    <dbReference type="NCBI Taxonomy" id="1981512"/>
    <lineage>
        <taxon>Bacteria</taxon>
        <taxon>Bacillati</taxon>
        <taxon>Actinomycetota</taxon>
        <taxon>Actinomycetes</taxon>
        <taxon>Jiangellales</taxon>
        <taxon>Jiangellaceae</taxon>
        <taxon>Phytoactinopolyspora</taxon>
    </lineage>
</organism>